<evidence type="ECO:0000259" key="8">
    <source>
        <dbReference type="SMART" id="SM00906"/>
    </source>
</evidence>
<dbReference type="GO" id="GO:0008270">
    <property type="term" value="F:zinc ion binding"/>
    <property type="evidence" value="ECO:0007669"/>
    <property type="project" value="InterPro"/>
</dbReference>
<dbReference type="EMBL" id="AMGX01000005">
    <property type="protein sequence ID" value="EXJ72880.1"/>
    <property type="molecule type" value="Genomic_DNA"/>
</dbReference>
<dbReference type="InterPro" id="IPR051615">
    <property type="entry name" value="Transcr_Regulatory_Elem"/>
</dbReference>
<gene>
    <name evidence="9" type="ORF">A1O5_04028</name>
</gene>
<dbReference type="SMART" id="SM00906">
    <property type="entry name" value="Fungal_trans"/>
    <property type="match status" value="1"/>
</dbReference>
<dbReference type="STRING" id="1182543.W9X6E7"/>
<name>W9X6E7_9EURO</name>
<keyword evidence="5" id="KW-0804">Transcription</keyword>
<dbReference type="InterPro" id="IPR007219">
    <property type="entry name" value="XnlR_reg_dom"/>
</dbReference>
<keyword evidence="4" id="KW-0238">DNA-binding</keyword>
<dbReference type="GeneID" id="19188754"/>
<dbReference type="CDD" id="cd12148">
    <property type="entry name" value="fungal_TF_MHR"/>
    <property type="match status" value="1"/>
</dbReference>
<dbReference type="RefSeq" id="XP_007742827.1">
    <property type="nucleotide sequence ID" value="XM_007744637.1"/>
</dbReference>
<dbReference type="Pfam" id="PF04082">
    <property type="entry name" value="Fungal_trans"/>
    <property type="match status" value="1"/>
</dbReference>
<reference evidence="9 10" key="1">
    <citation type="submission" date="2013-03" db="EMBL/GenBank/DDBJ databases">
        <title>The Genome Sequence of Cladophialophora psammophila CBS 110553.</title>
        <authorList>
            <consortium name="The Broad Institute Genomics Platform"/>
            <person name="Cuomo C."/>
            <person name="de Hoog S."/>
            <person name="Gorbushina A."/>
            <person name="Walker B."/>
            <person name="Young S.K."/>
            <person name="Zeng Q."/>
            <person name="Gargeya S."/>
            <person name="Fitzgerald M."/>
            <person name="Haas B."/>
            <person name="Abouelleil A."/>
            <person name="Allen A.W."/>
            <person name="Alvarado L."/>
            <person name="Arachchi H.M."/>
            <person name="Berlin A.M."/>
            <person name="Chapman S.B."/>
            <person name="Gainer-Dewar J."/>
            <person name="Goldberg J."/>
            <person name="Griggs A."/>
            <person name="Gujja S."/>
            <person name="Hansen M."/>
            <person name="Howarth C."/>
            <person name="Imamovic A."/>
            <person name="Ireland A."/>
            <person name="Larimer J."/>
            <person name="McCowan C."/>
            <person name="Murphy C."/>
            <person name="Pearson M."/>
            <person name="Poon T.W."/>
            <person name="Priest M."/>
            <person name="Roberts A."/>
            <person name="Saif S."/>
            <person name="Shea T."/>
            <person name="Sisk P."/>
            <person name="Sykes S."/>
            <person name="Wortman J."/>
            <person name="Nusbaum C."/>
            <person name="Birren B."/>
        </authorList>
    </citation>
    <scope>NUCLEOTIDE SEQUENCE [LARGE SCALE GENOMIC DNA]</scope>
    <source>
        <strain evidence="9 10">CBS 110553</strain>
    </source>
</reference>
<dbReference type="AlphaFoldDB" id="W9X6E7"/>
<sequence>MTQENNLTDVVTPTLPGQPEISATGASPVYNSAVELQKPTFLAPSVPQNPLASSSSALSGEPHLDYWVRIAEGPDHFQNFQMMDPSTPVDWPHHDVQPLGLTSDPPPNDWLWSTEFQSEDTSSQALLALTTVASSTSSNGDDRYPDEEAVSIDDNQTDAEDTNFVDEVTKQLSSQVGRLQITEDLQARYFGATSNLHIFYSGPDALSQPNLRTIKECGSAAISKAGLDWPGNPEYEELLTNLFFAWHNPLMNVVDLEAYLLAKRLYALGQDTPLYSPCLENAIYAVGASFAASSPREVPDMTSELFAFRAKTYLEIEMDSPGLATVQALLVLSAHEMAQMRDSRGWLYCGMAVQISSDLGLHLNLEKEHSHLKTSLPDSNIFQVLTNLFWTINSSDRLLSSSFGRPPLMKGRDYNVPKPSAAPYSWSYVDDSNQRGLPPHIDASAAGGAHVHLAQLAMITGRVSDELYSGVRKTVGKSANFVEEIALELAKWKESLPPALRIKKLAIGLDVHLPVVYELQ</sequence>
<dbReference type="GO" id="GO:0006351">
    <property type="term" value="P:DNA-templated transcription"/>
    <property type="evidence" value="ECO:0007669"/>
    <property type="project" value="InterPro"/>
</dbReference>
<organism evidence="9 10">
    <name type="scientific">Cladophialophora psammophila CBS 110553</name>
    <dbReference type="NCBI Taxonomy" id="1182543"/>
    <lineage>
        <taxon>Eukaryota</taxon>
        <taxon>Fungi</taxon>
        <taxon>Dikarya</taxon>
        <taxon>Ascomycota</taxon>
        <taxon>Pezizomycotina</taxon>
        <taxon>Eurotiomycetes</taxon>
        <taxon>Chaetothyriomycetidae</taxon>
        <taxon>Chaetothyriales</taxon>
        <taxon>Herpotrichiellaceae</taxon>
        <taxon>Cladophialophora</taxon>
    </lineage>
</organism>
<evidence type="ECO:0000256" key="1">
    <source>
        <dbReference type="ARBA" id="ARBA00022723"/>
    </source>
</evidence>
<evidence type="ECO:0000313" key="10">
    <source>
        <dbReference type="Proteomes" id="UP000019471"/>
    </source>
</evidence>
<dbReference type="Proteomes" id="UP000019471">
    <property type="component" value="Unassembled WGS sequence"/>
</dbReference>
<comment type="caution">
    <text evidence="9">The sequence shown here is derived from an EMBL/GenBank/DDBJ whole genome shotgun (WGS) entry which is preliminary data.</text>
</comment>
<feature type="compositionally biased region" description="Polar residues" evidence="7">
    <location>
        <begin position="1"/>
        <end position="11"/>
    </location>
</feature>
<dbReference type="HOGENOM" id="CLU_007003_5_3_1"/>
<feature type="domain" description="Xylanolytic transcriptional activator regulatory" evidence="8">
    <location>
        <begin position="345"/>
        <end position="425"/>
    </location>
</feature>
<evidence type="ECO:0000256" key="6">
    <source>
        <dbReference type="ARBA" id="ARBA00023242"/>
    </source>
</evidence>
<feature type="region of interest" description="Disordered" evidence="7">
    <location>
        <begin position="1"/>
        <end position="24"/>
    </location>
</feature>
<dbReference type="PANTHER" id="PTHR31313:SF77">
    <property type="entry name" value="ZN(II)2CYS6 TRANSCRIPTION FACTOR (EUROFUNG)"/>
    <property type="match status" value="1"/>
</dbReference>
<evidence type="ECO:0000313" key="9">
    <source>
        <dbReference type="EMBL" id="EXJ72880.1"/>
    </source>
</evidence>
<accession>W9X6E7</accession>
<proteinExistence type="predicted"/>
<evidence type="ECO:0000256" key="5">
    <source>
        <dbReference type="ARBA" id="ARBA00023163"/>
    </source>
</evidence>
<keyword evidence="6" id="KW-0539">Nucleus</keyword>
<evidence type="ECO:0000256" key="7">
    <source>
        <dbReference type="SAM" id="MobiDB-lite"/>
    </source>
</evidence>
<evidence type="ECO:0000256" key="4">
    <source>
        <dbReference type="ARBA" id="ARBA00023125"/>
    </source>
</evidence>
<dbReference type="OrthoDB" id="4139475at2759"/>
<dbReference type="PANTHER" id="PTHR31313">
    <property type="entry name" value="TY1 ENHANCER ACTIVATOR"/>
    <property type="match status" value="1"/>
</dbReference>
<protein>
    <recommendedName>
        <fullName evidence="8">Xylanolytic transcriptional activator regulatory domain-containing protein</fullName>
    </recommendedName>
</protein>
<keyword evidence="10" id="KW-1185">Reference proteome</keyword>
<keyword evidence="2" id="KW-0862">Zinc</keyword>
<keyword evidence="3" id="KW-0805">Transcription regulation</keyword>
<dbReference type="GO" id="GO:0003677">
    <property type="term" value="F:DNA binding"/>
    <property type="evidence" value="ECO:0007669"/>
    <property type="project" value="UniProtKB-KW"/>
</dbReference>
<keyword evidence="1" id="KW-0479">Metal-binding</keyword>
<evidence type="ECO:0000256" key="2">
    <source>
        <dbReference type="ARBA" id="ARBA00022833"/>
    </source>
</evidence>
<evidence type="ECO:0000256" key="3">
    <source>
        <dbReference type="ARBA" id="ARBA00023015"/>
    </source>
</evidence>
<dbReference type="eggNOG" id="ENOG502QV53">
    <property type="taxonomic scope" value="Eukaryota"/>
</dbReference>